<reference evidence="1" key="1">
    <citation type="submission" date="2018-05" db="EMBL/GenBank/DDBJ databases">
        <authorList>
            <person name="Lanie J.A."/>
            <person name="Ng W.-L."/>
            <person name="Kazmierczak K.M."/>
            <person name="Andrzejewski T.M."/>
            <person name="Davidsen T.M."/>
            <person name="Wayne K.J."/>
            <person name="Tettelin H."/>
            <person name="Glass J.I."/>
            <person name="Rusch D."/>
            <person name="Podicherti R."/>
            <person name="Tsui H.-C.T."/>
            <person name="Winkler M.E."/>
        </authorList>
    </citation>
    <scope>NUCLEOTIDE SEQUENCE</scope>
</reference>
<feature type="non-terminal residue" evidence="1">
    <location>
        <position position="25"/>
    </location>
</feature>
<accession>A0A382L2X3</accession>
<sequence length="25" mass="2902">RCCNQFHFSTPLTRLTLTKAARCHP</sequence>
<feature type="non-terminal residue" evidence="1">
    <location>
        <position position="1"/>
    </location>
</feature>
<protein>
    <submittedName>
        <fullName evidence="1">Uncharacterized protein</fullName>
    </submittedName>
</protein>
<name>A0A382L2X3_9ZZZZ</name>
<proteinExistence type="predicted"/>
<dbReference type="EMBL" id="UINC01084429">
    <property type="protein sequence ID" value="SVC31070.1"/>
    <property type="molecule type" value="Genomic_DNA"/>
</dbReference>
<organism evidence="1">
    <name type="scientific">marine metagenome</name>
    <dbReference type="NCBI Taxonomy" id="408172"/>
    <lineage>
        <taxon>unclassified sequences</taxon>
        <taxon>metagenomes</taxon>
        <taxon>ecological metagenomes</taxon>
    </lineage>
</organism>
<gene>
    <name evidence="1" type="ORF">METZ01_LOCUS283924</name>
</gene>
<dbReference type="AlphaFoldDB" id="A0A382L2X3"/>
<evidence type="ECO:0000313" key="1">
    <source>
        <dbReference type="EMBL" id="SVC31070.1"/>
    </source>
</evidence>